<gene>
    <name evidence="1" type="ORF">GCM10011415_12370</name>
</gene>
<evidence type="ECO:0000313" key="1">
    <source>
        <dbReference type="EMBL" id="GGG67007.1"/>
    </source>
</evidence>
<evidence type="ECO:0000313" key="2">
    <source>
        <dbReference type="Proteomes" id="UP000617145"/>
    </source>
</evidence>
<reference evidence="1" key="1">
    <citation type="journal article" date="2014" name="Int. J. Syst. Evol. Microbiol.">
        <title>Complete genome sequence of Corynebacterium casei LMG S-19264T (=DSM 44701T), isolated from a smear-ripened cheese.</title>
        <authorList>
            <consortium name="US DOE Joint Genome Institute (JGI-PGF)"/>
            <person name="Walter F."/>
            <person name="Albersmeier A."/>
            <person name="Kalinowski J."/>
            <person name="Ruckert C."/>
        </authorList>
    </citation>
    <scope>NUCLEOTIDE SEQUENCE</scope>
    <source>
        <strain evidence="1">CGMCC 1.15762</strain>
    </source>
</reference>
<keyword evidence="2" id="KW-1185">Reference proteome</keyword>
<protein>
    <submittedName>
        <fullName evidence="1">Uncharacterized protein</fullName>
    </submittedName>
</protein>
<accession>A0A8J2ZI30</accession>
<name>A0A8J2ZI30_9RHOB</name>
<dbReference type="Proteomes" id="UP000617145">
    <property type="component" value="Unassembled WGS sequence"/>
</dbReference>
<proteinExistence type="predicted"/>
<dbReference type="EMBL" id="BMJV01000002">
    <property type="protein sequence ID" value="GGG67007.1"/>
    <property type="molecule type" value="Genomic_DNA"/>
</dbReference>
<organism evidence="1 2">
    <name type="scientific">Salipiger pallidus</name>
    <dbReference type="NCBI Taxonomy" id="1775170"/>
    <lineage>
        <taxon>Bacteria</taxon>
        <taxon>Pseudomonadati</taxon>
        <taxon>Pseudomonadota</taxon>
        <taxon>Alphaproteobacteria</taxon>
        <taxon>Rhodobacterales</taxon>
        <taxon>Roseobacteraceae</taxon>
        <taxon>Salipiger</taxon>
    </lineage>
</organism>
<reference evidence="1" key="2">
    <citation type="submission" date="2020-09" db="EMBL/GenBank/DDBJ databases">
        <authorList>
            <person name="Sun Q."/>
            <person name="Zhou Y."/>
        </authorList>
    </citation>
    <scope>NUCLEOTIDE SEQUENCE</scope>
    <source>
        <strain evidence="1">CGMCC 1.15762</strain>
    </source>
</reference>
<dbReference type="AlphaFoldDB" id="A0A8J2ZI30"/>
<sequence length="269" mass="30378">MYKDPEDHFEPAVPRRLEHPFENVPILDWWRYDYDHVFIVLNPFFRVPGYTPESAAWSPMRLSVDPSELMDASMPERENAAPPGFGDLIKQTGSPVSWTRVAQEIGAFDFHQFARTVWREVTAQELDPDDTDIADRLVAHCATSGLYMPEEDVLPPIYEPNVERYLRALGISNVTLWSEWRDLSRPCPVSSFSRLNPATELPGEKLSAVSAPGMMMSWAYDDVAGLLALTDEMRERVDPAEFFEGFWADAATTSVVFAPEGAPPPLARN</sequence>
<comment type="caution">
    <text evidence="1">The sequence shown here is derived from an EMBL/GenBank/DDBJ whole genome shotgun (WGS) entry which is preliminary data.</text>
</comment>
<dbReference type="RefSeq" id="WP_188789358.1">
    <property type="nucleotide sequence ID" value="NZ_BMJV01000002.1"/>
</dbReference>